<dbReference type="AlphaFoldDB" id="A0A2P2PF27"/>
<proteinExistence type="predicted"/>
<evidence type="ECO:0000313" key="1">
    <source>
        <dbReference type="EMBL" id="MBX53317.1"/>
    </source>
</evidence>
<protein>
    <submittedName>
        <fullName evidence="1">Uncharacterized protein</fullName>
    </submittedName>
</protein>
<accession>A0A2P2PF27</accession>
<dbReference type="EMBL" id="GGEC01072833">
    <property type="protein sequence ID" value="MBX53317.1"/>
    <property type="molecule type" value="Transcribed_RNA"/>
</dbReference>
<reference evidence="1" key="1">
    <citation type="submission" date="2018-02" db="EMBL/GenBank/DDBJ databases">
        <title>Rhizophora mucronata_Transcriptome.</title>
        <authorList>
            <person name="Meera S.P."/>
            <person name="Sreeshan A."/>
            <person name="Augustine A."/>
        </authorList>
    </citation>
    <scope>NUCLEOTIDE SEQUENCE</scope>
    <source>
        <tissue evidence="1">Leaf</tissue>
    </source>
</reference>
<name>A0A2P2PF27_RHIMU</name>
<sequence>MWLILYKYTSPKDYNRI</sequence>
<organism evidence="1">
    <name type="scientific">Rhizophora mucronata</name>
    <name type="common">Asiatic mangrove</name>
    <dbReference type="NCBI Taxonomy" id="61149"/>
    <lineage>
        <taxon>Eukaryota</taxon>
        <taxon>Viridiplantae</taxon>
        <taxon>Streptophyta</taxon>
        <taxon>Embryophyta</taxon>
        <taxon>Tracheophyta</taxon>
        <taxon>Spermatophyta</taxon>
        <taxon>Magnoliopsida</taxon>
        <taxon>eudicotyledons</taxon>
        <taxon>Gunneridae</taxon>
        <taxon>Pentapetalae</taxon>
        <taxon>rosids</taxon>
        <taxon>fabids</taxon>
        <taxon>Malpighiales</taxon>
        <taxon>Rhizophoraceae</taxon>
        <taxon>Rhizophora</taxon>
    </lineage>
</organism>